<protein>
    <submittedName>
        <fullName evidence="1">Uncharacterized protein</fullName>
    </submittedName>
</protein>
<proteinExistence type="predicted"/>
<dbReference type="EMBL" id="OW152824">
    <property type="protein sequence ID" value="CAH2040476.1"/>
    <property type="molecule type" value="Genomic_DNA"/>
</dbReference>
<feature type="non-terminal residue" evidence="1">
    <location>
        <position position="89"/>
    </location>
</feature>
<reference evidence="1" key="1">
    <citation type="submission" date="2022-03" db="EMBL/GenBank/DDBJ databases">
        <authorList>
            <person name="Martin H S."/>
        </authorList>
    </citation>
    <scope>NUCLEOTIDE SEQUENCE</scope>
</reference>
<accession>A0ABN8HVC4</accession>
<sequence length="89" mass="10065">MDRTIRPWEKRSTKHVLVAKITRPDRLERASKLVLSPAIEMLLPPAIDDLLASRPRLTNSLKAEITRAGVGRIKMVIGRHPIARQRPAL</sequence>
<gene>
    <name evidence="1" type="ORF">IPOD504_LOCUS2597</name>
</gene>
<evidence type="ECO:0000313" key="1">
    <source>
        <dbReference type="EMBL" id="CAH2040476.1"/>
    </source>
</evidence>
<evidence type="ECO:0000313" key="2">
    <source>
        <dbReference type="Proteomes" id="UP000837857"/>
    </source>
</evidence>
<dbReference type="Proteomes" id="UP000837857">
    <property type="component" value="Chromosome 12"/>
</dbReference>
<organism evidence="1 2">
    <name type="scientific">Iphiclides podalirius</name>
    <name type="common">scarce swallowtail</name>
    <dbReference type="NCBI Taxonomy" id="110791"/>
    <lineage>
        <taxon>Eukaryota</taxon>
        <taxon>Metazoa</taxon>
        <taxon>Ecdysozoa</taxon>
        <taxon>Arthropoda</taxon>
        <taxon>Hexapoda</taxon>
        <taxon>Insecta</taxon>
        <taxon>Pterygota</taxon>
        <taxon>Neoptera</taxon>
        <taxon>Endopterygota</taxon>
        <taxon>Lepidoptera</taxon>
        <taxon>Glossata</taxon>
        <taxon>Ditrysia</taxon>
        <taxon>Papilionoidea</taxon>
        <taxon>Papilionidae</taxon>
        <taxon>Papilioninae</taxon>
        <taxon>Iphiclides</taxon>
    </lineage>
</organism>
<name>A0ABN8HVC4_9NEOP</name>
<keyword evidence="2" id="KW-1185">Reference proteome</keyword>